<sequence>MRSGISIGPAILILLIILLGGGTGFVAQAIAAISIAALSAHSVLAIGWKEAATFLVVCLFITFTMENIGVLTGFPFGRYTFLVGKNLPHIGVIPIIVGPLYFGMGYASWVIANFLIGTKVDRPQSHYMLIAIPIISAFVMTQWDIVIDPSGSTLGRAWIWYDSGGYFGVPISNFLGWLLVTWVYFQIFEIFIYFRRDLPTYRLSSPLFWAFPVLLYLAAGLCHIIPFLTAASDTRLVDAAGRAWSERALQETTVVVMLFTMLPTSLLALLRLAAPSSDRHGKRIMTEGSVRTRNHNTTNDNPLP</sequence>
<keyword evidence="2" id="KW-0812">Transmembrane</keyword>
<evidence type="ECO:0000313" key="4">
    <source>
        <dbReference type="Proteomes" id="UP000525623"/>
    </source>
</evidence>
<keyword evidence="2" id="KW-1133">Transmembrane helix</keyword>
<comment type="caution">
    <text evidence="3">The sequence shown here is derived from an EMBL/GenBank/DDBJ whole genome shotgun (WGS) entry which is preliminary data.</text>
</comment>
<dbReference type="InterPro" id="IPR007354">
    <property type="entry name" value="CruF-like"/>
</dbReference>
<feature type="region of interest" description="Disordered" evidence="1">
    <location>
        <begin position="283"/>
        <end position="304"/>
    </location>
</feature>
<feature type="transmembrane region" description="Helical" evidence="2">
    <location>
        <begin position="12"/>
        <end position="39"/>
    </location>
</feature>
<organism evidence="3 4">
    <name type="scientific">Gluconacetobacter tumulicola</name>
    <dbReference type="NCBI Taxonomy" id="1017177"/>
    <lineage>
        <taxon>Bacteria</taxon>
        <taxon>Pseudomonadati</taxon>
        <taxon>Pseudomonadota</taxon>
        <taxon>Alphaproteobacteria</taxon>
        <taxon>Acetobacterales</taxon>
        <taxon>Acetobacteraceae</taxon>
        <taxon>Gluconacetobacter</taxon>
    </lineage>
</organism>
<evidence type="ECO:0000313" key="3">
    <source>
        <dbReference type="EMBL" id="MBB2179717.1"/>
    </source>
</evidence>
<keyword evidence="4" id="KW-1185">Reference proteome</keyword>
<dbReference type="EMBL" id="JABEQL010000013">
    <property type="protein sequence ID" value="MBB2179717.1"/>
    <property type="molecule type" value="Genomic_DNA"/>
</dbReference>
<evidence type="ECO:0000256" key="1">
    <source>
        <dbReference type="SAM" id="MobiDB-lite"/>
    </source>
</evidence>
<dbReference type="PANTHER" id="PTHR39419">
    <property type="entry name" value="SLL0814 PROTEIN"/>
    <property type="match status" value="1"/>
</dbReference>
<name>A0A7W4JES3_9PROT</name>
<feature type="transmembrane region" description="Helical" evidence="2">
    <location>
        <begin position="51"/>
        <end position="72"/>
    </location>
</feature>
<evidence type="ECO:0000256" key="2">
    <source>
        <dbReference type="SAM" id="Phobius"/>
    </source>
</evidence>
<feature type="transmembrane region" description="Helical" evidence="2">
    <location>
        <begin position="174"/>
        <end position="194"/>
    </location>
</feature>
<feature type="transmembrane region" description="Helical" evidence="2">
    <location>
        <begin position="92"/>
        <end position="115"/>
    </location>
</feature>
<dbReference type="AlphaFoldDB" id="A0A7W4JES3"/>
<feature type="compositionally biased region" description="Polar residues" evidence="1">
    <location>
        <begin position="289"/>
        <end position="304"/>
    </location>
</feature>
<accession>A0A7W4JES3</accession>
<feature type="transmembrane region" description="Helical" evidence="2">
    <location>
        <begin position="206"/>
        <end position="228"/>
    </location>
</feature>
<feature type="transmembrane region" description="Helical" evidence="2">
    <location>
        <begin position="127"/>
        <end position="146"/>
    </location>
</feature>
<dbReference type="Proteomes" id="UP000525623">
    <property type="component" value="Unassembled WGS sequence"/>
</dbReference>
<proteinExistence type="predicted"/>
<protein>
    <submittedName>
        <fullName evidence="3">Carotenoid biosynthesis protein</fullName>
    </submittedName>
</protein>
<feature type="transmembrane region" description="Helical" evidence="2">
    <location>
        <begin position="254"/>
        <end position="274"/>
    </location>
</feature>
<gene>
    <name evidence="3" type="ORF">HLH29_11135</name>
</gene>
<dbReference type="Pfam" id="PF04240">
    <property type="entry name" value="Caroten_synth"/>
    <property type="match status" value="1"/>
</dbReference>
<keyword evidence="2" id="KW-0472">Membrane</keyword>
<reference evidence="3 4" key="1">
    <citation type="submission" date="2020-04" db="EMBL/GenBank/DDBJ databases">
        <title>Description of novel Gluconacetobacter.</title>
        <authorList>
            <person name="Sombolestani A."/>
        </authorList>
    </citation>
    <scope>NUCLEOTIDE SEQUENCE [LARGE SCALE GENOMIC DNA]</scope>
    <source>
        <strain evidence="3 4">LMG 27725</strain>
    </source>
</reference>
<dbReference type="PANTHER" id="PTHR39419:SF1">
    <property type="entry name" value="SLL0814 PROTEIN"/>
    <property type="match status" value="1"/>
</dbReference>